<evidence type="ECO:0000313" key="1">
    <source>
        <dbReference type="EMBL" id="GAA1274212.1"/>
    </source>
</evidence>
<accession>A0ABP4HSK1</accession>
<proteinExistence type="predicted"/>
<sequence length="107" mass="11898">MTRFFAACVTQEAVGCAVAPRIRRRRLLCSITASTYIRVPDKVTVSKKSQARRASAWERRKSAHVLELRSVAPILIADHEAARASITFTNGVMRSPFSLPEWDLSGP</sequence>
<dbReference type="Proteomes" id="UP001500282">
    <property type="component" value="Unassembled WGS sequence"/>
</dbReference>
<evidence type="ECO:0000313" key="2">
    <source>
        <dbReference type="Proteomes" id="UP001500282"/>
    </source>
</evidence>
<protein>
    <submittedName>
        <fullName evidence="1">Uncharacterized protein</fullName>
    </submittedName>
</protein>
<comment type="caution">
    <text evidence="1">The sequence shown here is derived from an EMBL/GenBank/DDBJ whole genome shotgun (WGS) entry which is preliminary data.</text>
</comment>
<keyword evidence="2" id="KW-1185">Reference proteome</keyword>
<dbReference type="EMBL" id="BAAAIH010000018">
    <property type="protein sequence ID" value="GAA1274212.1"/>
    <property type="molecule type" value="Genomic_DNA"/>
</dbReference>
<organism evidence="1 2">
    <name type="scientific">Streptomyces javensis</name>
    <dbReference type="NCBI Taxonomy" id="114698"/>
    <lineage>
        <taxon>Bacteria</taxon>
        <taxon>Bacillati</taxon>
        <taxon>Actinomycetota</taxon>
        <taxon>Actinomycetes</taxon>
        <taxon>Kitasatosporales</taxon>
        <taxon>Streptomycetaceae</taxon>
        <taxon>Streptomyces</taxon>
        <taxon>Streptomyces violaceusniger group</taxon>
    </lineage>
</organism>
<reference evidence="2" key="1">
    <citation type="journal article" date="2019" name="Int. J. Syst. Evol. Microbiol.">
        <title>The Global Catalogue of Microorganisms (GCM) 10K type strain sequencing project: providing services to taxonomists for standard genome sequencing and annotation.</title>
        <authorList>
            <consortium name="The Broad Institute Genomics Platform"/>
            <consortium name="The Broad Institute Genome Sequencing Center for Infectious Disease"/>
            <person name="Wu L."/>
            <person name="Ma J."/>
        </authorList>
    </citation>
    <scope>NUCLEOTIDE SEQUENCE [LARGE SCALE GENOMIC DNA]</scope>
    <source>
        <strain evidence="2">JCM 11448</strain>
    </source>
</reference>
<gene>
    <name evidence="1" type="ORF">GCM10009579_36400</name>
</gene>
<name>A0ABP4HSK1_9ACTN</name>